<dbReference type="Gene3D" id="1.25.40.990">
    <property type="match status" value="1"/>
</dbReference>
<reference evidence="3 4" key="1">
    <citation type="journal article" date="2020" name="ISME J.">
        <title>Uncovering the hidden diversity of litter-decomposition mechanisms in mushroom-forming fungi.</title>
        <authorList>
            <person name="Floudas D."/>
            <person name="Bentzer J."/>
            <person name="Ahren D."/>
            <person name="Johansson T."/>
            <person name="Persson P."/>
            <person name="Tunlid A."/>
        </authorList>
    </citation>
    <scope>NUCLEOTIDE SEQUENCE [LARGE SCALE GENOMIC DNA]</scope>
    <source>
        <strain evidence="3 4">CBS 101986</strain>
    </source>
</reference>
<feature type="compositionally biased region" description="Polar residues" evidence="1">
    <location>
        <begin position="1497"/>
        <end position="1513"/>
    </location>
</feature>
<dbReference type="Pfam" id="PF03399">
    <property type="entry name" value="SAC3_GANP"/>
    <property type="match status" value="1"/>
</dbReference>
<feature type="compositionally biased region" description="Low complexity" evidence="1">
    <location>
        <begin position="803"/>
        <end position="815"/>
    </location>
</feature>
<keyword evidence="4" id="KW-1185">Reference proteome</keyword>
<feature type="compositionally biased region" description="Acidic residues" evidence="1">
    <location>
        <begin position="35"/>
        <end position="49"/>
    </location>
</feature>
<dbReference type="InterPro" id="IPR005062">
    <property type="entry name" value="SAC3/GANP/THP3_conserved"/>
</dbReference>
<gene>
    <name evidence="3" type="ORF">D9619_008595</name>
</gene>
<comment type="caution">
    <text evidence="3">The sequence shown here is derived from an EMBL/GenBank/DDBJ whole genome shotgun (WGS) entry which is preliminary data.</text>
</comment>
<evidence type="ECO:0000313" key="4">
    <source>
        <dbReference type="Proteomes" id="UP000567179"/>
    </source>
</evidence>
<feature type="domain" description="SAC3/GANP/THP3 conserved" evidence="2">
    <location>
        <begin position="113"/>
        <end position="364"/>
    </location>
</feature>
<dbReference type="Proteomes" id="UP000567179">
    <property type="component" value="Unassembled WGS sequence"/>
</dbReference>
<dbReference type="GO" id="GO:0006406">
    <property type="term" value="P:mRNA export from nucleus"/>
    <property type="evidence" value="ECO:0007669"/>
    <property type="project" value="TreeGrafter"/>
</dbReference>
<feature type="region of interest" description="Disordered" evidence="1">
    <location>
        <begin position="593"/>
        <end position="644"/>
    </location>
</feature>
<feature type="compositionally biased region" description="Low complexity" evidence="1">
    <location>
        <begin position="444"/>
        <end position="463"/>
    </location>
</feature>
<sequence length="1535" mass="168634">MARRAIYQTVTVGNGEDITGEGEAEGDVATSVDNEPAEDDTMTDAEEHQEEPVPTIVEPEINTADAREAFWKELVKAREIERKLAIAEGKMDDPMVPKRLEDAITIVGTCMDMCPRFERYRRERENNLFEWELIPGTKRVDHNRAVKMYERAAGDKTLPSDLRPPKVLRRTLDYLFHDLLPRGGFQGTFNFIRDRSRSVRNDFTMQHITGPSAIECHDRCARFHILGMHLQRDVAGFQYEMEDQQLMNTLQSLKEFYDANRGSYQSPTELEMRVYHRLIHIRDQVERPEQVPVPGHITEHPVFKLVTQFRLHVQAKSAPITKKSKLSVGAEGMQIFGELARQLSEQGSAVMVYLVACILERLFGKDTIEDIETIKGGLTLSDIIDGISSHGHMGSASVEVIQDRDHGVDEEGEYDEQEYDEEEEHYLDEEPAPTAPTPMQASLSWPSSSNFTSQPSAQSSSIPPVVQSAFGNLKTTTTNVFGGAVFGAPAGSSQSAPTSVFGNLLARDNNSSNTSSFGKPVSLATAPPLPAPADERTAPNGNTAPATSIFGKPFSLATAPPLSTSVSEPTLANGSTSAQPSIFGSKPFSLAMAPPLATSSNEPTTKLPPKAPTPPFSSNATTSQPNFFNKPAPPLASLAPPTQATTSFSSNIFASAPLTNTFPTSSNLGFSFPTTTKNGNASLNPQAPPFQPSEGSKPTGFFTQPPPVPSSSFSLPPFSITSASGAAPSAPSPQASTTPARVPEAPVNGNASTVSSSSGALFGRRNSDHTPSPSLMRKSSSGSKSTTPPTTRPVAPPMLRIDTNTSTGSMSTSSSFVGNIVGTAGAVNSPREPPQLARKAPVSLPETPTLPPNPLLGHLRNTLTGSPSGSMNQSQEILSPLIMGSPTTGSLQNLRNFSPLSTPSIPRRFSIRCPSPTEGSMATGKGISAILSNNKGKGKAPERQQYTDAEEEEMEQTAVRFEQRSVLVKEYFKRWVDRTTERLMYLEARRHGDEYRDRLKQSGNGSLRKSVNGRASVKDNALAALDKKRRMSRNGAENDVEMRGASPLKKRPRKSEYVPPRTDEELARRLKENHEEQEKRWAQGSFLQVIRSHVKSLNPSVLKLPWNIWISMNPESDATAIWLERKFDIPASGLWATESVYSIPLSSATVPGDSGYPGLIVFECTPLSDLTDDLEKKYRILDDCARLREVIKTLSPRRYFIPSLLVICWCEPEELSKDSDFFNMVTKLIADSTLGSYHVLPMTATTKELDTKLGASLKSMTIDSDGKLIQTLSLRELFKLFEPIYTSFVSEWIENSTINGNFYWSLYAQLVQASVDLLNTVSQLVRTLLEVSGPQDEYPPFDPAHIDDSETCYDEVNDWLSSLTSRDDARLVATDLHSHRNIGQEFPARIFMDHLFELTEIRFERLFPRIVDIHRPILITSINSAIQTLKDALRPHQLKLSQMYNFSVRRSPKRRAFSTTTSEVGSVKRARLSASVTSIDEDEDLISEVVSPPTGRETASPTPSNISTATTEAPSVTVAMLRALTRDIKKKYGGS</sequence>
<dbReference type="PANTHER" id="PTHR12436:SF3">
    <property type="entry name" value="GERMINAL-CENTER ASSOCIATED NUCLEAR PROTEIN"/>
    <property type="match status" value="1"/>
</dbReference>
<feature type="compositionally biased region" description="Low complexity" evidence="1">
    <location>
        <begin position="635"/>
        <end position="644"/>
    </location>
</feature>
<feature type="compositionally biased region" description="Low complexity" evidence="1">
    <location>
        <begin position="770"/>
        <end position="789"/>
    </location>
</feature>
<feature type="region of interest" description="Disordered" evidence="1">
    <location>
        <begin position="997"/>
        <end position="1063"/>
    </location>
</feature>
<accession>A0A8H5BAJ3</accession>
<feature type="compositionally biased region" description="Acidic residues" evidence="1">
    <location>
        <begin position="410"/>
        <end position="431"/>
    </location>
</feature>
<dbReference type="OrthoDB" id="264795at2759"/>
<dbReference type="PANTHER" id="PTHR12436">
    <property type="entry name" value="80 KDA MCM3-ASSOCIATED PROTEIN"/>
    <property type="match status" value="1"/>
</dbReference>
<feature type="region of interest" description="Disordered" evidence="1">
    <location>
        <begin position="511"/>
        <end position="540"/>
    </location>
</feature>
<feature type="compositionally biased region" description="Low complexity" evidence="1">
    <location>
        <begin position="710"/>
        <end position="740"/>
    </location>
</feature>
<evidence type="ECO:0000259" key="2">
    <source>
        <dbReference type="Pfam" id="PF03399"/>
    </source>
</evidence>
<organism evidence="3 4">
    <name type="scientific">Psilocybe cf. subviscida</name>
    <dbReference type="NCBI Taxonomy" id="2480587"/>
    <lineage>
        <taxon>Eukaryota</taxon>
        <taxon>Fungi</taxon>
        <taxon>Dikarya</taxon>
        <taxon>Basidiomycota</taxon>
        <taxon>Agaricomycotina</taxon>
        <taxon>Agaricomycetes</taxon>
        <taxon>Agaricomycetidae</taxon>
        <taxon>Agaricales</taxon>
        <taxon>Agaricineae</taxon>
        <taxon>Strophariaceae</taxon>
        <taxon>Psilocybe</taxon>
    </lineage>
</organism>
<feature type="region of interest" description="Disordered" evidence="1">
    <location>
        <begin position="670"/>
        <end position="855"/>
    </location>
</feature>
<dbReference type="GO" id="GO:0070390">
    <property type="term" value="C:transcription export complex 2"/>
    <property type="evidence" value="ECO:0007669"/>
    <property type="project" value="TreeGrafter"/>
</dbReference>
<feature type="region of interest" description="Disordered" evidence="1">
    <location>
        <begin position="1487"/>
        <end position="1513"/>
    </location>
</feature>
<proteinExistence type="predicted"/>
<feature type="compositionally biased region" description="Polar residues" evidence="1">
    <location>
        <begin position="749"/>
        <end position="759"/>
    </location>
</feature>
<dbReference type="EMBL" id="JAACJJ010000029">
    <property type="protein sequence ID" value="KAF5319652.1"/>
    <property type="molecule type" value="Genomic_DNA"/>
</dbReference>
<dbReference type="GO" id="GO:0005737">
    <property type="term" value="C:cytoplasm"/>
    <property type="evidence" value="ECO:0007669"/>
    <property type="project" value="TreeGrafter"/>
</dbReference>
<feature type="compositionally biased region" description="Polar residues" evidence="1">
    <location>
        <begin position="616"/>
        <end position="627"/>
    </location>
</feature>
<name>A0A8H5BAJ3_9AGAR</name>
<protein>
    <recommendedName>
        <fullName evidence="2">SAC3/GANP/THP3 conserved domain-containing protein</fullName>
    </recommendedName>
</protein>
<evidence type="ECO:0000313" key="3">
    <source>
        <dbReference type="EMBL" id="KAF5319652.1"/>
    </source>
</evidence>
<dbReference type="InterPro" id="IPR045107">
    <property type="entry name" value="SAC3/GANP/THP3"/>
</dbReference>
<feature type="region of interest" description="Disordered" evidence="1">
    <location>
        <begin position="12"/>
        <end position="52"/>
    </location>
</feature>
<feature type="region of interest" description="Disordered" evidence="1">
    <location>
        <begin position="404"/>
        <end position="463"/>
    </location>
</feature>
<evidence type="ECO:0000256" key="1">
    <source>
        <dbReference type="SAM" id="MobiDB-lite"/>
    </source>
</evidence>
<feature type="compositionally biased region" description="Polar residues" evidence="1">
    <location>
        <begin position="670"/>
        <end position="685"/>
    </location>
</feature>